<dbReference type="GO" id="GO:0000978">
    <property type="term" value="F:RNA polymerase II cis-regulatory region sequence-specific DNA binding"/>
    <property type="evidence" value="ECO:0007669"/>
    <property type="project" value="TreeGrafter"/>
</dbReference>
<dbReference type="GO" id="GO:0046983">
    <property type="term" value="F:protein dimerization activity"/>
    <property type="evidence" value="ECO:0007669"/>
    <property type="project" value="InterPro"/>
</dbReference>
<dbReference type="GO" id="GO:0005634">
    <property type="term" value="C:nucleus"/>
    <property type="evidence" value="ECO:0007669"/>
    <property type="project" value="UniProtKB-SubCell"/>
</dbReference>
<keyword evidence="6" id="KW-0175">Coiled coil</keyword>
<dbReference type="Gene3D" id="3.40.1810.10">
    <property type="entry name" value="Transcription factor, MADS-box"/>
    <property type="match status" value="1"/>
</dbReference>
<accession>A0AAV1SVM5</accession>
<comment type="subcellular location">
    <subcellularLocation>
        <location evidence="1">Nucleus</location>
    </subcellularLocation>
</comment>
<keyword evidence="3" id="KW-0238">DNA-binding</keyword>
<keyword evidence="2" id="KW-0805">Transcription regulation</keyword>
<evidence type="ECO:0000313" key="9">
    <source>
        <dbReference type="Proteomes" id="UP001314170"/>
    </source>
</evidence>
<feature type="coiled-coil region" evidence="6">
    <location>
        <begin position="85"/>
        <end position="112"/>
    </location>
</feature>
<evidence type="ECO:0000259" key="7">
    <source>
        <dbReference type="PROSITE" id="PS50066"/>
    </source>
</evidence>
<evidence type="ECO:0000256" key="5">
    <source>
        <dbReference type="ARBA" id="ARBA00023242"/>
    </source>
</evidence>
<evidence type="ECO:0000256" key="3">
    <source>
        <dbReference type="ARBA" id="ARBA00023125"/>
    </source>
</evidence>
<dbReference type="InterPro" id="IPR036879">
    <property type="entry name" value="TF_MADSbox_sf"/>
</dbReference>
<keyword evidence="9" id="KW-1185">Reference proteome</keyword>
<organism evidence="8 9">
    <name type="scientific">Dovyalis caffra</name>
    <dbReference type="NCBI Taxonomy" id="77055"/>
    <lineage>
        <taxon>Eukaryota</taxon>
        <taxon>Viridiplantae</taxon>
        <taxon>Streptophyta</taxon>
        <taxon>Embryophyta</taxon>
        <taxon>Tracheophyta</taxon>
        <taxon>Spermatophyta</taxon>
        <taxon>Magnoliopsida</taxon>
        <taxon>eudicotyledons</taxon>
        <taxon>Gunneridae</taxon>
        <taxon>Pentapetalae</taxon>
        <taxon>rosids</taxon>
        <taxon>fabids</taxon>
        <taxon>Malpighiales</taxon>
        <taxon>Salicaceae</taxon>
        <taxon>Flacourtieae</taxon>
        <taxon>Dovyalis</taxon>
    </lineage>
</organism>
<dbReference type="PANTHER" id="PTHR11945:SF414">
    <property type="entry name" value="MADS-BOX DOMAIN-CONTAINING PROTEIN"/>
    <property type="match status" value="1"/>
</dbReference>
<gene>
    <name evidence="8" type="ORF">DCAF_LOCUS27386</name>
</gene>
<feature type="domain" description="MADS-box" evidence="7">
    <location>
        <begin position="13"/>
        <end position="57"/>
    </location>
</feature>
<reference evidence="8 9" key="1">
    <citation type="submission" date="2024-01" db="EMBL/GenBank/DDBJ databases">
        <authorList>
            <person name="Waweru B."/>
        </authorList>
    </citation>
    <scope>NUCLEOTIDE SEQUENCE [LARGE SCALE GENOMIC DNA]</scope>
</reference>
<keyword evidence="4" id="KW-0804">Transcription</keyword>
<evidence type="ECO:0000256" key="1">
    <source>
        <dbReference type="ARBA" id="ARBA00004123"/>
    </source>
</evidence>
<proteinExistence type="predicted"/>
<dbReference type="EMBL" id="CAWUPB010001197">
    <property type="protein sequence ID" value="CAK7357102.1"/>
    <property type="molecule type" value="Genomic_DNA"/>
</dbReference>
<dbReference type="CDD" id="cd00120">
    <property type="entry name" value="MADS"/>
    <property type="match status" value="1"/>
</dbReference>
<dbReference type="InterPro" id="IPR002100">
    <property type="entry name" value="TF_MADSbox"/>
</dbReference>
<dbReference type="AlphaFoldDB" id="A0AAV1SVM5"/>
<dbReference type="Pfam" id="PF00319">
    <property type="entry name" value="SRF-TF"/>
    <property type="match status" value="1"/>
</dbReference>
<comment type="caution">
    <text evidence="8">The sequence shown here is derived from an EMBL/GenBank/DDBJ whole genome shotgun (WGS) entry which is preliminary data.</text>
</comment>
<name>A0AAV1SVM5_9ROSI</name>
<dbReference type="PROSITE" id="PS50066">
    <property type="entry name" value="MADS_BOX_2"/>
    <property type="match status" value="1"/>
</dbReference>
<sequence>MAEIGTNRIPKFNQARRAMSFSKRTATLKKKAHELQTLCDVKICMVCFGPDGTVQTWPEGVVEVKDALMSCKELDARRKHESSLLGHLQGKKTKLEVKIRKLKNKKVNERRVANWSLQIDGLSEDALRDTVNVLESKLFGLKAKINLLSMENNREKAIQDHDDMELEIDKSSVPAGVAGASAGIMDTNNNTVETVSNNDKDAASIDFQMPPLLIDFGNNWMENDEAYQHNFEIDDWFNQWRANSSICKD</sequence>
<evidence type="ECO:0000256" key="4">
    <source>
        <dbReference type="ARBA" id="ARBA00023163"/>
    </source>
</evidence>
<keyword evidence="5" id="KW-0539">Nucleus</keyword>
<dbReference type="Proteomes" id="UP001314170">
    <property type="component" value="Unassembled WGS sequence"/>
</dbReference>
<dbReference type="PANTHER" id="PTHR11945">
    <property type="entry name" value="MADS BOX PROTEIN"/>
    <property type="match status" value="1"/>
</dbReference>
<dbReference type="SMART" id="SM00432">
    <property type="entry name" value="MADS"/>
    <property type="match status" value="1"/>
</dbReference>
<evidence type="ECO:0000256" key="6">
    <source>
        <dbReference type="SAM" id="Coils"/>
    </source>
</evidence>
<dbReference type="SUPFAM" id="SSF55455">
    <property type="entry name" value="SRF-like"/>
    <property type="match status" value="1"/>
</dbReference>
<evidence type="ECO:0000313" key="8">
    <source>
        <dbReference type="EMBL" id="CAK7357102.1"/>
    </source>
</evidence>
<evidence type="ECO:0000256" key="2">
    <source>
        <dbReference type="ARBA" id="ARBA00023015"/>
    </source>
</evidence>
<dbReference type="GO" id="GO:0000981">
    <property type="term" value="F:DNA-binding transcription factor activity, RNA polymerase II-specific"/>
    <property type="evidence" value="ECO:0007669"/>
    <property type="project" value="TreeGrafter"/>
</dbReference>
<protein>
    <recommendedName>
        <fullName evidence="7">MADS-box domain-containing protein</fullName>
    </recommendedName>
</protein>